<evidence type="ECO:0000313" key="2">
    <source>
        <dbReference type="EMBL" id="QHS80533.1"/>
    </source>
</evidence>
<dbReference type="PANTHER" id="PTHR24068">
    <property type="entry name" value="UBIQUITIN-CONJUGATING ENZYME E2"/>
    <property type="match status" value="1"/>
</dbReference>
<dbReference type="InterPro" id="IPR000608">
    <property type="entry name" value="UBC"/>
</dbReference>
<organism evidence="2">
    <name type="scientific">viral metagenome</name>
    <dbReference type="NCBI Taxonomy" id="1070528"/>
    <lineage>
        <taxon>unclassified sequences</taxon>
        <taxon>metagenomes</taxon>
        <taxon>organismal metagenomes</taxon>
    </lineage>
</organism>
<dbReference type="SMART" id="SM00212">
    <property type="entry name" value="UBCc"/>
    <property type="match status" value="1"/>
</dbReference>
<feature type="domain" description="UBC core" evidence="1">
    <location>
        <begin position="5"/>
        <end position="159"/>
    </location>
</feature>
<dbReference type="PROSITE" id="PS50127">
    <property type="entry name" value="UBC_2"/>
    <property type="match status" value="1"/>
</dbReference>
<dbReference type="InterPro" id="IPR016135">
    <property type="entry name" value="UBQ-conjugating_enzyme/RWD"/>
</dbReference>
<dbReference type="EMBL" id="MN740714">
    <property type="protein sequence ID" value="QHS80533.1"/>
    <property type="molecule type" value="Genomic_DNA"/>
</dbReference>
<dbReference type="CDD" id="cd23799">
    <property type="entry name" value="UBCc_UBE2J"/>
    <property type="match status" value="1"/>
</dbReference>
<dbReference type="AlphaFoldDB" id="A0A6C0AM19"/>
<proteinExistence type="predicted"/>
<dbReference type="SUPFAM" id="SSF54495">
    <property type="entry name" value="UBC-like"/>
    <property type="match status" value="1"/>
</dbReference>
<name>A0A6C0AM19_9ZZZZ</name>
<accession>A0A6C0AM19</accession>
<protein>
    <recommendedName>
        <fullName evidence="1">UBC core domain-containing protein</fullName>
    </recommendedName>
</protein>
<sequence length="169" mass="19994">MTNKLFVKRISKEILMYKNDNFKFPNLILRYNEDDLLKWYFIVYDLKDTVFENGIYFGKVTLPNEYPLKPPDFVFITPNGRFQTEKKICTTFSAYHQETYTSTWNILTMMEGMISFMTDQNPDIGLGSMETTIEDKKYLANSSLAWNLQNKEFVKIFPDINDLIKNNLD</sequence>
<dbReference type="Gene3D" id="3.10.110.10">
    <property type="entry name" value="Ubiquitin Conjugating Enzyme"/>
    <property type="match status" value="1"/>
</dbReference>
<dbReference type="Pfam" id="PF00179">
    <property type="entry name" value="UQ_con"/>
    <property type="match status" value="1"/>
</dbReference>
<evidence type="ECO:0000259" key="1">
    <source>
        <dbReference type="PROSITE" id="PS50127"/>
    </source>
</evidence>
<reference evidence="2" key="1">
    <citation type="journal article" date="2020" name="Nature">
        <title>Giant virus diversity and host interactions through global metagenomics.</title>
        <authorList>
            <person name="Schulz F."/>
            <person name="Roux S."/>
            <person name="Paez-Espino D."/>
            <person name="Jungbluth S."/>
            <person name="Walsh D.A."/>
            <person name="Denef V.J."/>
            <person name="McMahon K.D."/>
            <person name="Konstantinidis K.T."/>
            <person name="Eloe-Fadrosh E.A."/>
            <person name="Kyrpides N.C."/>
            <person name="Woyke T."/>
        </authorList>
    </citation>
    <scope>NUCLEOTIDE SEQUENCE</scope>
    <source>
        <strain evidence="2">GVMAG-S-1091796-13</strain>
    </source>
</reference>